<dbReference type="AlphaFoldDB" id="A0A0D2IT96"/>
<evidence type="ECO:0000256" key="2">
    <source>
        <dbReference type="ARBA" id="ARBA00022692"/>
    </source>
</evidence>
<dbReference type="GO" id="GO:0022857">
    <property type="term" value="F:transmembrane transporter activity"/>
    <property type="evidence" value="ECO:0007669"/>
    <property type="project" value="InterPro"/>
</dbReference>
<feature type="transmembrane region" description="Helical" evidence="5">
    <location>
        <begin position="170"/>
        <end position="191"/>
    </location>
</feature>
<reference evidence="7 8" key="1">
    <citation type="submission" date="2015-01" db="EMBL/GenBank/DDBJ databases">
        <title>The Genome Sequence of Rhinocladiella mackenzie CBS 650.93.</title>
        <authorList>
            <consortium name="The Broad Institute Genomics Platform"/>
            <person name="Cuomo C."/>
            <person name="de Hoog S."/>
            <person name="Gorbushina A."/>
            <person name="Stielow B."/>
            <person name="Teixiera M."/>
            <person name="Abouelleil A."/>
            <person name="Chapman S.B."/>
            <person name="Priest M."/>
            <person name="Young S.K."/>
            <person name="Wortman J."/>
            <person name="Nusbaum C."/>
            <person name="Birren B."/>
        </authorList>
    </citation>
    <scope>NUCLEOTIDE SEQUENCE [LARGE SCALE GENOMIC DNA]</scope>
    <source>
        <strain evidence="7 8">CBS 650.93</strain>
    </source>
</reference>
<keyword evidence="2 5" id="KW-0812">Transmembrane</keyword>
<evidence type="ECO:0000313" key="8">
    <source>
        <dbReference type="Proteomes" id="UP000053617"/>
    </source>
</evidence>
<dbReference type="HOGENOM" id="CLU_008455_13_0_1"/>
<evidence type="ECO:0000256" key="3">
    <source>
        <dbReference type="ARBA" id="ARBA00022989"/>
    </source>
</evidence>
<keyword evidence="8" id="KW-1185">Reference proteome</keyword>
<comment type="subcellular location">
    <subcellularLocation>
        <location evidence="1">Membrane</location>
        <topology evidence="1">Multi-pass membrane protein</topology>
    </subcellularLocation>
</comment>
<dbReference type="GO" id="GO:0005886">
    <property type="term" value="C:plasma membrane"/>
    <property type="evidence" value="ECO:0007669"/>
    <property type="project" value="TreeGrafter"/>
</dbReference>
<feature type="transmembrane region" description="Helical" evidence="5">
    <location>
        <begin position="366"/>
        <end position="390"/>
    </location>
</feature>
<dbReference type="InterPro" id="IPR011701">
    <property type="entry name" value="MFS"/>
</dbReference>
<proteinExistence type="predicted"/>
<evidence type="ECO:0000313" key="7">
    <source>
        <dbReference type="EMBL" id="KIX09274.1"/>
    </source>
</evidence>
<evidence type="ECO:0000259" key="6">
    <source>
        <dbReference type="PROSITE" id="PS50850"/>
    </source>
</evidence>
<evidence type="ECO:0000256" key="1">
    <source>
        <dbReference type="ARBA" id="ARBA00004141"/>
    </source>
</evidence>
<feature type="transmembrane region" description="Helical" evidence="5">
    <location>
        <begin position="253"/>
        <end position="281"/>
    </location>
</feature>
<feature type="transmembrane region" description="Helical" evidence="5">
    <location>
        <begin position="15"/>
        <end position="42"/>
    </location>
</feature>
<feature type="domain" description="Major facilitator superfamily (MFS) profile" evidence="6">
    <location>
        <begin position="13"/>
        <end position="488"/>
    </location>
</feature>
<dbReference type="VEuPathDB" id="FungiDB:Z518_00353"/>
<dbReference type="PROSITE" id="PS50850">
    <property type="entry name" value="MFS"/>
    <property type="match status" value="1"/>
</dbReference>
<dbReference type="Gene3D" id="1.20.1250.20">
    <property type="entry name" value="MFS general substrate transporter like domains"/>
    <property type="match status" value="1"/>
</dbReference>
<feature type="transmembrane region" description="Helical" evidence="5">
    <location>
        <begin position="433"/>
        <end position="454"/>
    </location>
</feature>
<feature type="transmembrane region" description="Helical" evidence="5">
    <location>
        <begin position="301"/>
        <end position="318"/>
    </location>
</feature>
<dbReference type="PANTHER" id="PTHR23502">
    <property type="entry name" value="MAJOR FACILITATOR SUPERFAMILY"/>
    <property type="match status" value="1"/>
</dbReference>
<feature type="transmembrane region" description="Helical" evidence="5">
    <location>
        <begin position="402"/>
        <end position="421"/>
    </location>
</feature>
<keyword evidence="4 5" id="KW-0472">Membrane</keyword>
<evidence type="ECO:0000256" key="5">
    <source>
        <dbReference type="SAM" id="Phobius"/>
    </source>
</evidence>
<feature type="transmembrane region" description="Helical" evidence="5">
    <location>
        <begin position="142"/>
        <end position="164"/>
    </location>
</feature>
<dbReference type="PANTHER" id="PTHR23502:SF20">
    <property type="entry name" value="TRANSPORTER, PUTATIVE (AFU_ORTHOLOGUE AFUA_6G13880)-RELATED"/>
    <property type="match status" value="1"/>
</dbReference>
<dbReference type="Pfam" id="PF07690">
    <property type="entry name" value="MFS_1"/>
    <property type="match status" value="1"/>
</dbReference>
<dbReference type="GeneID" id="25288424"/>
<name>A0A0D2IT96_9EURO</name>
<protein>
    <recommendedName>
        <fullName evidence="6">Major facilitator superfamily (MFS) profile domain-containing protein</fullName>
    </recommendedName>
</protein>
<dbReference type="RefSeq" id="XP_013276410.1">
    <property type="nucleotide sequence ID" value="XM_013420956.1"/>
</dbReference>
<organism evidence="7 8">
    <name type="scientific">Rhinocladiella mackenziei CBS 650.93</name>
    <dbReference type="NCBI Taxonomy" id="1442369"/>
    <lineage>
        <taxon>Eukaryota</taxon>
        <taxon>Fungi</taxon>
        <taxon>Dikarya</taxon>
        <taxon>Ascomycota</taxon>
        <taxon>Pezizomycotina</taxon>
        <taxon>Eurotiomycetes</taxon>
        <taxon>Chaetothyriomycetidae</taxon>
        <taxon>Chaetothyriales</taxon>
        <taxon>Herpotrichiellaceae</taxon>
        <taxon>Rhinocladiella</taxon>
    </lineage>
</organism>
<dbReference type="InterPro" id="IPR036259">
    <property type="entry name" value="MFS_trans_sf"/>
</dbReference>
<dbReference type="EMBL" id="KN847475">
    <property type="protein sequence ID" value="KIX09274.1"/>
    <property type="molecule type" value="Genomic_DNA"/>
</dbReference>
<dbReference type="SUPFAM" id="SSF103473">
    <property type="entry name" value="MFS general substrate transporter"/>
    <property type="match status" value="1"/>
</dbReference>
<dbReference type="OrthoDB" id="2585655at2759"/>
<feature type="transmembrane region" description="Helical" evidence="5">
    <location>
        <begin position="82"/>
        <end position="101"/>
    </location>
</feature>
<gene>
    <name evidence="7" type="ORF">Z518_00353</name>
</gene>
<dbReference type="InterPro" id="IPR020846">
    <property type="entry name" value="MFS_dom"/>
</dbReference>
<sequence length="488" mass="53470">MTLVTEARSPWKKNVLIFLVALTSGVTVALGPMITPGLPILAQEFQKSPDVISTYLVGLFILWTGIFTFFTSAAASVWGKRVIYLTSGAALLALNAWGFFVKSFVEFVAMRLLQGFASAPYETLVTSTVQDIFFVHERGKKLAIWGFMITTGVLLGQVISGYIIENLGVKYTFGICALIYIPLLIATFFFVPETVYDRRVRSKDIDLDGDNKSSVRIDVSSDFQKPPVSALAVFRGRVSNQSFWKQVVKPFPLFIYPAVIFGGFIYGSFFTWLVVLGVVSVPMFSAPPYNLTPSQVGLTNLPLLFTGLVGAPISGWMADKVVRSMAKRNRGIYEPEFRLTLMIIGALLSTAGFIGLGSSVDMGAPIAWPLGFAAFHSLAIPFSTQAAYTYVVDCHPDDANQAFVTIGLAKGVLTFVATTFVSGWFEAQGAKKFFWTIGAINFGVCTLTIPMYIFGKRFRALVSFIDDRHRINTDQSKVARKIGSSISG</sequence>
<feature type="transmembrane region" description="Helical" evidence="5">
    <location>
        <begin position="54"/>
        <end position="76"/>
    </location>
</feature>
<accession>A0A0D2IT96</accession>
<keyword evidence="3 5" id="KW-1133">Transmembrane helix</keyword>
<feature type="transmembrane region" description="Helical" evidence="5">
    <location>
        <begin position="339"/>
        <end position="360"/>
    </location>
</feature>
<dbReference type="Proteomes" id="UP000053617">
    <property type="component" value="Unassembled WGS sequence"/>
</dbReference>
<evidence type="ECO:0000256" key="4">
    <source>
        <dbReference type="ARBA" id="ARBA00023136"/>
    </source>
</evidence>